<sequence>MQAVQYSVVSKQDCKRIYMEYSHCRLLLVCSLLALCLCSRGTRGDELTIDFYDDACPGLYNIVQQHVFSAVRDERRMGASLLRLHFHDCFVNGCDGSILLDGDDGEKFAQPNQNSVRGYEVIDAIKADLESMCPGVVSCADVVALAASYGVLFSGGPYYDVLLGRRDGLVANQEGADTGLPSPFEPISSIVQKFADVGLDTTDVVVLSGAHTIGRARCALFSNRLTSTTSSGDLTLDSTMADVLQSLCAGGDGNQTTALDISSADAFDKGYYQNLLTERGLLSSDQGLFSGDEDVVASTTRALVQKYSDDGEQFFSDFGASMVKMGSIGALTGDEGEIRCNCRVAN</sequence>
<name>A0ACD5TXM9_AVESA</name>
<reference evidence="1" key="2">
    <citation type="submission" date="2025-09" db="UniProtKB">
        <authorList>
            <consortium name="EnsemblPlants"/>
        </authorList>
    </citation>
    <scope>IDENTIFICATION</scope>
</reference>
<accession>A0ACD5TXM9</accession>
<evidence type="ECO:0000313" key="1">
    <source>
        <dbReference type="EnsemblPlants" id="AVESA.00010b.r2.1DG0141240.1.CDS"/>
    </source>
</evidence>
<organism evidence="1 2">
    <name type="scientific">Avena sativa</name>
    <name type="common">Oat</name>
    <dbReference type="NCBI Taxonomy" id="4498"/>
    <lineage>
        <taxon>Eukaryota</taxon>
        <taxon>Viridiplantae</taxon>
        <taxon>Streptophyta</taxon>
        <taxon>Embryophyta</taxon>
        <taxon>Tracheophyta</taxon>
        <taxon>Spermatophyta</taxon>
        <taxon>Magnoliopsida</taxon>
        <taxon>Liliopsida</taxon>
        <taxon>Poales</taxon>
        <taxon>Poaceae</taxon>
        <taxon>BOP clade</taxon>
        <taxon>Pooideae</taxon>
        <taxon>Poodae</taxon>
        <taxon>Poeae</taxon>
        <taxon>Poeae Chloroplast Group 1 (Aveneae type)</taxon>
        <taxon>Aveninae</taxon>
        <taxon>Avena</taxon>
    </lineage>
</organism>
<dbReference type="Proteomes" id="UP001732700">
    <property type="component" value="Chromosome 1D"/>
</dbReference>
<proteinExistence type="predicted"/>
<reference evidence="1" key="1">
    <citation type="submission" date="2021-05" db="EMBL/GenBank/DDBJ databases">
        <authorList>
            <person name="Scholz U."/>
            <person name="Mascher M."/>
            <person name="Fiebig A."/>
        </authorList>
    </citation>
    <scope>NUCLEOTIDE SEQUENCE [LARGE SCALE GENOMIC DNA]</scope>
</reference>
<keyword evidence="2" id="KW-1185">Reference proteome</keyword>
<dbReference type="EnsemblPlants" id="AVESA.00010b.r2.1DG0141240.1">
    <property type="protein sequence ID" value="AVESA.00010b.r2.1DG0141240.1.CDS"/>
    <property type="gene ID" value="AVESA.00010b.r2.1DG0141240"/>
</dbReference>
<protein>
    <submittedName>
        <fullName evidence="1">Uncharacterized protein</fullName>
    </submittedName>
</protein>
<evidence type="ECO:0000313" key="2">
    <source>
        <dbReference type="Proteomes" id="UP001732700"/>
    </source>
</evidence>